<keyword evidence="10" id="KW-1185">Reference proteome</keyword>
<evidence type="ECO:0000313" key="10">
    <source>
        <dbReference type="Proteomes" id="UP000008558"/>
    </source>
</evidence>
<feature type="active site" description="Proton acceptor" evidence="7">
    <location>
        <position position="301"/>
    </location>
</feature>
<dbReference type="InterPro" id="IPR006264">
    <property type="entry name" value="EPSP_synthase"/>
</dbReference>
<evidence type="ECO:0000256" key="7">
    <source>
        <dbReference type="HAMAP-Rule" id="MF_00210"/>
    </source>
</evidence>
<feature type="binding site" evidence="7">
    <location>
        <position position="29"/>
    </location>
    <ligand>
        <name>3-phosphoshikimate</name>
        <dbReference type="ChEBI" id="CHEBI:145989"/>
    </ligand>
</feature>
<comment type="similarity">
    <text evidence="2 7">Belongs to the EPSP synthase family.</text>
</comment>
<protein>
    <recommendedName>
        <fullName evidence="7">3-phosphoshikimate 1-carboxyvinyltransferase</fullName>
        <ecNumber evidence="7">2.5.1.19</ecNumber>
    </recommendedName>
    <alternativeName>
        <fullName evidence="7">5-enolpyruvylshikimate-3-phosphate synthase</fullName>
        <shortName evidence="7">EPSP synthase</shortName>
        <shortName evidence="7">EPSPS</shortName>
    </alternativeName>
</protein>
<keyword evidence="3 7" id="KW-0028">Amino-acid biosynthesis</keyword>
<sequence length="418" mass="45339">MLKYKVLEIIPTNLSGEVKIVSSKSLSHRYVLAAALAHGQSKIDNILDSDDLIATQSALKSLGATINQGLITGGKVQRVHETIDCFESGSTLRFLIPVAMLQDKPVTFTGKNQLPFRTQEMYENLFKETYQFEHPKDKWLPLTVSGPLKGGTYHLRGDVSSQFITGLLYALPLAPNDSEIILTSHLESVGYVDMTLDVLDKFGIKIIKTVNGYKIPGNQHYNPGNYSVEGDFSGAAFFVAAGLLAGPIHLTNLNHHSLQGDKEIIDLAVKMGGDITPTSEGYLVKPSKLKGISIDVGQIPDLGPILMVLGALAEGTTIIHNASRLRIKESDRLNAMVTNLKALGANIKEIGDTVEIKGVSKLKGGVLVSSYKDHRIAMSMAVASIMCEQPITLDDETVVSKSYPNFFESFKALGGQVK</sequence>
<dbReference type="UniPathway" id="UPA00053">
    <property type="reaction ID" value="UER00089"/>
</dbReference>
<feature type="binding site" evidence="7">
    <location>
        <position position="25"/>
    </location>
    <ligand>
        <name>3-phosphoshikimate</name>
        <dbReference type="ChEBI" id="CHEBI:145989"/>
    </ligand>
</feature>
<evidence type="ECO:0000256" key="6">
    <source>
        <dbReference type="ARBA" id="ARBA00044633"/>
    </source>
</evidence>
<dbReference type="InterPro" id="IPR013792">
    <property type="entry name" value="RNA3'P_cycl/enolpyr_Trfase_a/b"/>
</dbReference>
<evidence type="ECO:0000256" key="4">
    <source>
        <dbReference type="ARBA" id="ARBA00022679"/>
    </source>
</evidence>
<dbReference type="Pfam" id="PF00275">
    <property type="entry name" value="EPSP_synthase"/>
    <property type="match status" value="1"/>
</dbReference>
<dbReference type="InterPro" id="IPR036968">
    <property type="entry name" value="Enolpyruvate_Tfrase_sf"/>
</dbReference>
<dbReference type="GO" id="GO:0003866">
    <property type="term" value="F:3-phosphoshikimate 1-carboxyvinyltransferase activity"/>
    <property type="evidence" value="ECO:0007669"/>
    <property type="project" value="UniProtKB-UniRule"/>
</dbReference>
<comment type="subunit">
    <text evidence="7">Monomer.</text>
</comment>
<dbReference type="HOGENOM" id="CLU_024321_0_0_14"/>
<feature type="binding site" evidence="7">
    <location>
        <position position="24"/>
    </location>
    <ligand>
        <name>3-phosphoshikimate</name>
        <dbReference type="ChEBI" id="CHEBI:145989"/>
    </ligand>
</feature>
<keyword evidence="7" id="KW-0963">Cytoplasm</keyword>
<feature type="binding site" evidence="7">
    <location>
        <position position="117"/>
    </location>
    <ligand>
        <name>phosphoenolpyruvate</name>
        <dbReference type="ChEBI" id="CHEBI:58702"/>
    </ligand>
</feature>
<dbReference type="Proteomes" id="UP000008558">
    <property type="component" value="Chromosome"/>
</dbReference>
<reference evidence="9 10" key="1">
    <citation type="journal article" date="2011" name="J. Bacteriol.">
        <title>Complete genome and proteome of Acholeplasma laidlawii.</title>
        <authorList>
            <person name="Lazarev V.N."/>
            <person name="Levitskii S.A."/>
            <person name="Basovskii Y.I."/>
            <person name="Chukin M.M."/>
            <person name="Akopian T.A."/>
            <person name="Vereshchagin V.V."/>
            <person name="Kostrjukova E.S."/>
            <person name="Kovaleva G.Y."/>
            <person name="Kazanov M.D."/>
            <person name="Malko D.B."/>
            <person name="Vitreschak A.G."/>
            <person name="Sernova N.V."/>
            <person name="Gelfand M.S."/>
            <person name="Demina I.A."/>
            <person name="Serebryakova M.V."/>
            <person name="Galyamina M.A."/>
            <person name="Vtyurin N.N."/>
            <person name="Rogov S.I."/>
            <person name="Alexeev D.G."/>
            <person name="Ladygina V.G."/>
            <person name="Govorun V.M."/>
        </authorList>
    </citation>
    <scope>NUCLEOTIDE SEQUENCE [LARGE SCALE GENOMIC DNA]</scope>
    <source>
        <strain evidence="9 10">PG-8A</strain>
    </source>
</reference>
<dbReference type="InterPro" id="IPR023193">
    <property type="entry name" value="EPSP_synthase_CS"/>
</dbReference>
<feature type="binding site" evidence="7">
    <location>
        <position position="160"/>
    </location>
    <ligand>
        <name>3-phosphoshikimate</name>
        <dbReference type="ChEBI" id="CHEBI:145989"/>
    </ligand>
</feature>
<name>A9NER4_ACHLI</name>
<dbReference type="InterPro" id="IPR001986">
    <property type="entry name" value="Enolpyruvate_Tfrase_dom"/>
</dbReference>
<proteinExistence type="inferred from homology"/>
<dbReference type="PIRSF" id="PIRSF000505">
    <property type="entry name" value="EPSPS"/>
    <property type="match status" value="1"/>
</dbReference>
<feature type="binding site" evidence="7">
    <location>
        <position position="162"/>
    </location>
    <ligand>
        <name>3-phosphoshikimate</name>
        <dbReference type="ChEBI" id="CHEBI:145989"/>
    </ligand>
</feature>
<feature type="binding site" evidence="7">
    <location>
        <position position="375"/>
    </location>
    <ligand>
        <name>phosphoenolpyruvate</name>
        <dbReference type="ChEBI" id="CHEBI:58702"/>
    </ligand>
</feature>
<comment type="pathway">
    <text evidence="1 7">Metabolic intermediate biosynthesis; chorismate biosynthesis; chorismate from D-erythrose 4-phosphate and phosphoenolpyruvate: step 6/7.</text>
</comment>
<dbReference type="eggNOG" id="COG0128">
    <property type="taxonomic scope" value="Bacteria"/>
</dbReference>
<dbReference type="PANTHER" id="PTHR21090">
    <property type="entry name" value="AROM/DEHYDROQUINATE SYNTHASE"/>
    <property type="match status" value="1"/>
</dbReference>
<evidence type="ECO:0000256" key="2">
    <source>
        <dbReference type="ARBA" id="ARBA00009948"/>
    </source>
</evidence>
<feature type="binding site" evidence="7">
    <location>
        <position position="328"/>
    </location>
    <ligand>
        <name>3-phosphoshikimate</name>
        <dbReference type="ChEBI" id="CHEBI:145989"/>
    </ligand>
</feature>
<feature type="binding site" evidence="7">
    <location>
        <position position="332"/>
    </location>
    <ligand>
        <name>phosphoenolpyruvate</name>
        <dbReference type="ChEBI" id="CHEBI:58702"/>
    </ligand>
</feature>
<dbReference type="GO" id="GO:0005737">
    <property type="term" value="C:cytoplasm"/>
    <property type="evidence" value="ECO:0007669"/>
    <property type="project" value="UniProtKB-SubCell"/>
</dbReference>
<dbReference type="Gene3D" id="3.65.10.10">
    <property type="entry name" value="Enolpyruvate transferase domain"/>
    <property type="match status" value="2"/>
</dbReference>
<dbReference type="STRING" id="441768.ACL_0218"/>
<dbReference type="NCBIfam" id="TIGR01356">
    <property type="entry name" value="aroA"/>
    <property type="match status" value="1"/>
</dbReference>
<evidence type="ECO:0000259" key="8">
    <source>
        <dbReference type="Pfam" id="PF00275"/>
    </source>
</evidence>
<dbReference type="GO" id="GO:0009423">
    <property type="term" value="P:chorismate biosynthetic process"/>
    <property type="evidence" value="ECO:0007669"/>
    <property type="project" value="UniProtKB-UniRule"/>
</dbReference>
<feature type="binding site" evidence="7">
    <location>
        <position position="89"/>
    </location>
    <ligand>
        <name>phosphoenolpyruvate</name>
        <dbReference type="ChEBI" id="CHEBI:58702"/>
    </ligand>
</feature>
<feature type="binding site" evidence="7">
    <location>
        <position position="162"/>
    </location>
    <ligand>
        <name>phosphoenolpyruvate</name>
        <dbReference type="ChEBI" id="CHEBI:58702"/>
    </ligand>
</feature>
<feature type="binding site" evidence="7">
    <location>
        <position position="401"/>
    </location>
    <ligand>
        <name>phosphoenolpyruvate</name>
        <dbReference type="ChEBI" id="CHEBI:58702"/>
    </ligand>
</feature>
<comment type="function">
    <text evidence="7">Catalyzes the transfer of the enolpyruvyl moiety of phosphoenolpyruvate (PEP) to the 5-hydroxyl of shikimate-3-phosphate (S3P) to produce enolpyruvyl shikimate-3-phosphate and inorganic phosphate.</text>
</comment>
<evidence type="ECO:0000313" key="9">
    <source>
        <dbReference type="EMBL" id="ABX80844.1"/>
    </source>
</evidence>
<dbReference type="AlphaFoldDB" id="A9NER4"/>
<dbReference type="GO" id="GO:0008652">
    <property type="term" value="P:amino acid biosynthetic process"/>
    <property type="evidence" value="ECO:0007669"/>
    <property type="project" value="UniProtKB-KW"/>
</dbReference>
<dbReference type="PANTHER" id="PTHR21090:SF5">
    <property type="entry name" value="PENTAFUNCTIONAL AROM POLYPEPTIDE"/>
    <property type="match status" value="1"/>
</dbReference>
<comment type="caution">
    <text evidence="7">Lacks conserved residue(s) required for the propagation of feature annotation.</text>
</comment>
<dbReference type="KEGG" id="acl:ACL_0218"/>
<evidence type="ECO:0000256" key="5">
    <source>
        <dbReference type="ARBA" id="ARBA00023141"/>
    </source>
</evidence>
<feature type="domain" description="Enolpyruvate transferase" evidence="8">
    <location>
        <begin position="11"/>
        <end position="409"/>
    </location>
</feature>
<keyword evidence="5 7" id="KW-0057">Aromatic amino acid biosynthesis</keyword>
<evidence type="ECO:0000256" key="3">
    <source>
        <dbReference type="ARBA" id="ARBA00022605"/>
    </source>
</evidence>
<gene>
    <name evidence="7 9" type="primary">aroA</name>
    <name evidence="9" type="ordered locus">ACL_0218</name>
</gene>
<comment type="subcellular location">
    <subcellularLocation>
        <location evidence="7">Cytoplasm</location>
    </subcellularLocation>
</comment>
<dbReference type="PROSITE" id="PS00885">
    <property type="entry name" value="EPSP_SYNTHASE_2"/>
    <property type="match status" value="1"/>
</dbReference>
<dbReference type="CDD" id="cd01556">
    <property type="entry name" value="EPSP_synthase"/>
    <property type="match status" value="1"/>
</dbReference>
<comment type="catalytic activity">
    <reaction evidence="6">
        <text>3-phosphoshikimate + phosphoenolpyruvate = 5-O-(1-carboxyvinyl)-3-phosphoshikimate + phosphate</text>
        <dbReference type="Rhea" id="RHEA:21256"/>
        <dbReference type="ChEBI" id="CHEBI:43474"/>
        <dbReference type="ChEBI" id="CHEBI:57701"/>
        <dbReference type="ChEBI" id="CHEBI:58702"/>
        <dbReference type="ChEBI" id="CHEBI:145989"/>
        <dbReference type="EC" id="2.5.1.19"/>
    </reaction>
    <physiologicalReaction direction="left-to-right" evidence="6">
        <dbReference type="Rhea" id="RHEA:21257"/>
    </physiologicalReaction>
</comment>
<dbReference type="GO" id="GO:0009073">
    <property type="term" value="P:aromatic amino acid family biosynthetic process"/>
    <property type="evidence" value="ECO:0007669"/>
    <property type="project" value="UniProtKB-KW"/>
</dbReference>
<feature type="binding site" evidence="7">
    <location>
        <position position="188"/>
    </location>
    <ligand>
        <name>3-phosphoshikimate</name>
        <dbReference type="ChEBI" id="CHEBI:145989"/>
    </ligand>
</feature>
<keyword evidence="4 7" id="KW-0808">Transferase</keyword>
<dbReference type="SUPFAM" id="SSF55205">
    <property type="entry name" value="EPT/RTPC-like"/>
    <property type="match status" value="1"/>
</dbReference>
<evidence type="ECO:0000256" key="1">
    <source>
        <dbReference type="ARBA" id="ARBA00004811"/>
    </source>
</evidence>
<accession>A9NER4</accession>
<feature type="binding site" evidence="7">
    <location>
        <position position="161"/>
    </location>
    <ligand>
        <name>3-phosphoshikimate</name>
        <dbReference type="ChEBI" id="CHEBI:145989"/>
    </ligand>
</feature>
<dbReference type="EMBL" id="CP000896">
    <property type="protein sequence ID" value="ABX80844.1"/>
    <property type="molecule type" value="Genomic_DNA"/>
</dbReference>
<feature type="binding site" evidence="7">
    <location>
        <position position="24"/>
    </location>
    <ligand>
        <name>phosphoenolpyruvate</name>
        <dbReference type="ChEBI" id="CHEBI:58702"/>
    </ligand>
</feature>
<feature type="binding site" evidence="7">
    <location>
        <position position="301"/>
    </location>
    <ligand>
        <name>3-phosphoshikimate</name>
        <dbReference type="ChEBI" id="CHEBI:145989"/>
    </ligand>
</feature>
<organism evidence="9 10">
    <name type="scientific">Acholeplasma laidlawii (strain PG-8A)</name>
    <dbReference type="NCBI Taxonomy" id="441768"/>
    <lineage>
        <taxon>Bacteria</taxon>
        <taxon>Bacillati</taxon>
        <taxon>Mycoplasmatota</taxon>
        <taxon>Mollicutes</taxon>
        <taxon>Acholeplasmatales</taxon>
        <taxon>Acholeplasmataceae</taxon>
        <taxon>Acholeplasma</taxon>
    </lineage>
</organism>
<dbReference type="HAMAP" id="MF_00210">
    <property type="entry name" value="EPSP_synth"/>
    <property type="match status" value="1"/>
</dbReference>
<dbReference type="EC" id="2.5.1.19" evidence="7"/>